<dbReference type="InterPro" id="IPR037185">
    <property type="entry name" value="EmrE-like"/>
</dbReference>
<dbReference type="STRING" id="1777144.AWB83_06319"/>
<dbReference type="InterPro" id="IPR050638">
    <property type="entry name" value="AA-Vitamin_Transporters"/>
</dbReference>
<feature type="transmembrane region" description="Helical" evidence="6">
    <location>
        <begin position="49"/>
        <end position="70"/>
    </location>
</feature>
<dbReference type="Proteomes" id="UP000054978">
    <property type="component" value="Unassembled WGS sequence"/>
</dbReference>
<feature type="transmembrane region" description="Helical" evidence="6">
    <location>
        <begin position="141"/>
        <end position="158"/>
    </location>
</feature>
<accession>A0A158E270</accession>
<dbReference type="Pfam" id="PF00892">
    <property type="entry name" value="EamA"/>
    <property type="match status" value="2"/>
</dbReference>
<dbReference type="PANTHER" id="PTHR32322">
    <property type="entry name" value="INNER MEMBRANE TRANSPORTER"/>
    <property type="match status" value="1"/>
</dbReference>
<keyword evidence="9" id="KW-1185">Reference proteome</keyword>
<organism evidence="8 9">
    <name type="scientific">Caballeronia ptereochthonis</name>
    <dbReference type="NCBI Taxonomy" id="1777144"/>
    <lineage>
        <taxon>Bacteria</taxon>
        <taxon>Pseudomonadati</taxon>
        <taxon>Pseudomonadota</taxon>
        <taxon>Betaproteobacteria</taxon>
        <taxon>Burkholderiales</taxon>
        <taxon>Burkholderiaceae</taxon>
        <taxon>Caballeronia</taxon>
    </lineage>
</organism>
<feature type="domain" description="EamA" evidence="7">
    <location>
        <begin position="23"/>
        <end position="154"/>
    </location>
</feature>
<feature type="transmembrane region" description="Helical" evidence="6">
    <location>
        <begin position="170"/>
        <end position="190"/>
    </location>
</feature>
<feature type="transmembrane region" description="Helical" evidence="6">
    <location>
        <begin position="82"/>
        <end position="105"/>
    </location>
</feature>
<dbReference type="RefSeq" id="WP_087049617.1">
    <property type="nucleotide sequence ID" value="NZ_FCOB02000044.1"/>
</dbReference>
<keyword evidence="5 6" id="KW-0472">Membrane</keyword>
<feature type="transmembrane region" description="Helical" evidence="6">
    <location>
        <begin position="111"/>
        <end position="132"/>
    </location>
</feature>
<evidence type="ECO:0000256" key="5">
    <source>
        <dbReference type="ARBA" id="ARBA00023136"/>
    </source>
</evidence>
<feature type="transmembrane region" description="Helical" evidence="6">
    <location>
        <begin position="197"/>
        <end position="217"/>
    </location>
</feature>
<feature type="transmembrane region" description="Helical" evidence="6">
    <location>
        <begin position="285"/>
        <end position="301"/>
    </location>
</feature>
<evidence type="ECO:0000256" key="2">
    <source>
        <dbReference type="ARBA" id="ARBA00007362"/>
    </source>
</evidence>
<keyword evidence="4 6" id="KW-1133">Transmembrane helix</keyword>
<evidence type="ECO:0000313" key="9">
    <source>
        <dbReference type="Proteomes" id="UP000054978"/>
    </source>
</evidence>
<name>A0A158E270_9BURK</name>
<sequence length="307" mass="33504">MNTDQHIHDGASGCAQGIRGHTSGALSFVLGCALLGTIGVFVYEAHADPLTATWFRCTFGLLGLTLWVMLRRQTRHLRLTRATAPWVLCAGALMVLSWGLFFSAIERTSAGVAIVLFHVQPMWVLLLGALWLKEPIGRRRIASVSAAMLGLVLATGMAERTASGTLVPGYWRGVVLCLVGAFCMACVTIIAKRLRDVPAGILAWWQCAIGTLTLWIWPVQRGWPAWGMSWLWLAGLGAIHTGIAYTLIYGGMARLNTGRIAVFQFVYPAVAIVVDWLFFDQRLSGMQSSGIMLMSVAIGFAERAPRR</sequence>
<dbReference type="SUPFAM" id="SSF103481">
    <property type="entry name" value="Multidrug resistance efflux transporter EmrE"/>
    <property type="match status" value="2"/>
</dbReference>
<feature type="transmembrane region" description="Helical" evidence="6">
    <location>
        <begin position="229"/>
        <end position="248"/>
    </location>
</feature>
<reference evidence="8" key="1">
    <citation type="submission" date="2016-01" db="EMBL/GenBank/DDBJ databases">
        <authorList>
            <person name="Peeters C."/>
        </authorList>
    </citation>
    <scope>NUCLEOTIDE SEQUENCE [LARGE SCALE GENOMIC DNA]</scope>
    <source>
        <strain evidence="8">LMG 29326</strain>
    </source>
</reference>
<protein>
    <submittedName>
        <fullName evidence="8">Integral membrane protein</fullName>
    </submittedName>
</protein>
<evidence type="ECO:0000313" key="8">
    <source>
        <dbReference type="EMBL" id="SAL00914.1"/>
    </source>
</evidence>
<evidence type="ECO:0000256" key="6">
    <source>
        <dbReference type="SAM" id="Phobius"/>
    </source>
</evidence>
<proteinExistence type="inferred from homology"/>
<evidence type="ECO:0000259" key="7">
    <source>
        <dbReference type="Pfam" id="PF00892"/>
    </source>
</evidence>
<dbReference type="AlphaFoldDB" id="A0A158E270"/>
<comment type="similarity">
    <text evidence="2">Belongs to the EamA transporter family.</text>
</comment>
<dbReference type="InterPro" id="IPR000620">
    <property type="entry name" value="EamA_dom"/>
</dbReference>
<gene>
    <name evidence="8" type="ORF">AWB83_06319</name>
</gene>
<dbReference type="EMBL" id="FCOB02000044">
    <property type="protein sequence ID" value="SAL00914.1"/>
    <property type="molecule type" value="Genomic_DNA"/>
</dbReference>
<dbReference type="Gene3D" id="1.10.3730.20">
    <property type="match status" value="1"/>
</dbReference>
<feature type="transmembrane region" description="Helical" evidence="6">
    <location>
        <begin position="25"/>
        <end position="43"/>
    </location>
</feature>
<dbReference type="GO" id="GO:0016020">
    <property type="term" value="C:membrane"/>
    <property type="evidence" value="ECO:0007669"/>
    <property type="project" value="UniProtKB-SubCell"/>
</dbReference>
<evidence type="ECO:0000256" key="1">
    <source>
        <dbReference type="ARBA" id="ARBA00004141"/>
    </source>
</evidence>
<keyword evidence="3 6" id="KW-0812">Transmembrane</keyword>
<feature type="domain" description="EamA" evidence="7">
    <location>
        <begin position="172"/>
        <end position="298"/>
    </location>
</feature>
<dbReference type="PANTHER" id="PTHR32322:SF2">
    <property type="entry name" value="EAMA DOMAIN-CONTAINING PROTEIN"/>
    <property type="match status" value="1"/>
</dbReference>
<comment type="subcellular location">
    <subcellularLocation>
        <location evidence="1">Membrane</location>
        <topology evidence="1">Multi-pass membrane protein</topology>
    </subcellularLocation>
</comment>
<dbReference type="OrthoDB" id="9814238at2"/>
<feature type="transmembrane region" description="Helical" evidence="6">
    <location>
        <begin position="260"/>
        <end position="279"/>
    </location>
</feature>
<comment type="caution">
    <text evidence="8">The sequence shown here is derived from an EMBL/GenBank/DDBJ whole genome shotgun (WGS) entry which is preliminary data.</text>
</comment>
<evidence type="ECO:0000256" key="4">
    <source>
        <dbReference type="ARBA" id="ARBA00022989"/>
    </source>
</evidence>
<evidence type="ECO:0000256" key="3">
    <source>
        <dbReference type="ARBA" id="ARBA00022692"/>
    </source>
</evidence>